<dbReference type="EMBL" id="GBXM01028282">
    <property type="protein sequence ID" value="JAH80295.1"/>
    <property type="molecule type" value="Transcribed_RNA"/>
</dbReference>
<reference evidence="1" key="1">
    <citation type="submission" date="2014-11" db="EMBL/GenBank/DDBJ databases">
        <authorList>
            <person name="Amaro Gonzalez C."/>
        </authorList>
    </citation>
    <scope>NUCLEOTIDE SEQUENCE</scope>
</reference>
<organism evidence="1">
    <name type="scientific">Anguilla anguilla</name>
    <name type="common">European freshwater eel</name>
    <name type="synonym">Muraena anguilla</name>
    <dbReference type="NCBI Taxonomy" id="7936"/>
    <lineage>
        <taxon>Eukaryota</taxon>
        <taxon>Metazoa</taxon>
        <taxon>Chordata</taxon>
        <taxon>Craniata</taxon>
        <taxon>Vertebrata</taxon>
        <taxon>Euteleostomi</taxon>
        <taxon>Actinopterygii</taxon>
        <taxon>Neopterygii</taxon>
        <taxon>Teleostei</taxon>
        <taxon>Anguilliformes</taxon>
        <taxon>Anguillidae</taxon>
        <taxon>Anguilla</taxon>
    </lineage>
</organism>
<reference evidence="1" key="2">
    <citation type="journal article" date="2015" name="Fish Shellfish Immunol.">
        <title>Early steps in the European eel (Anguilla anguilla)-Vibrio vulnificus interaction in the gills: Role of the RtxA13 toxin.</title>
        <authorList>
            <person name="Callol A."/>
            <person name="Pajuelo D."/>
            <person name="Ebbesson L."/>
            <person name="Teles M."/>
            <person name="MacKenzie S."/>
            <person name="Amaro C."/>
        </authorList>
    </citation>
    <scope>NUCLEOTIDE SEQUENCE</scope>
</reference>
<proteinExistence type="predicted"/>
<evidence type="ECO:0000313" key="1">
    <source>
        <dbReference type="EMBL" id="JAH80295.1"/>
    </source>
</evidence>
<sequence>MTNFPIAVLQG</sequence>
<protein>
    <submittedName>
        <fullName evidence="1">Uncharacterized protein</fullName>
    </submittedName>
</protein>
<name>A0A0E9VSI0_ANGAN</name>
<accession>A0A0E9VSI0</accession>